<dbReference type="AlphaFoldDB" id="A0AAD7LQZ9"/>
<keyword evidence="2" id="KW-1185">Reference proteome</keyword>
<accession>A0AAD7LQZ9</accession>
<organism evidence="1 2">
    <name type="scientific">Quillaja saponaria</name>
    <name type="common">Soap bark tree</name>
    <dbReference type="NCBI Taxonomy" id="32244"/>
    <lineage>
        <taxon>Eukaryota</taxon>
        <taxon>Viridiplantae</taxon>
        <taxon>Streptophyta</taxon>
        <taxon>Embryophyta</taxon>
        <taxon>Tracheophyta</taxon>
        <taxon>Spermatophyta</taxon>
        <taxon>Magnoliopsida</taxon>
        <taxon>eudicotyledons</taxon>
        <taxon>Gunneridae</taxon>
        <taxon>Pentapetalae</taxon>
        <taxon>rosids</taxon>
        <taxon>fabids</taxon>
        <taxon>Fabales</taxon>
        <taxon>Quillajaceae</taxon>
        <taxon>Quillaja</taxon>
    </lineage>
</organism>
<name>A0AAD7LQZ9_QUISA</name>
<sequence length="103" mass="11844">MDFSPLAVRILPPALAYFGFQQLQFILKPLPLPDTMAMDLLSIVHLANIHPLFDREISSPVLWGCVKRVKDEASQDQILNETRLQNLQHELVNGLREYQEFVT</sequence>
<dbReference type="Proteomes" id="UP001163823">
    <property type="component" value="Chromosome 7"/>
</dbReference>
<proteinExistence type="predicted"/>
<dbReference type="KEGG" id="qsa:O6P43_016756"/>
<protein>
    <submittedName>
        <fullName evidence="1">Protein TPLATE</fullName>
    </submittedName>
</protein>
<dbReference type="EMBL" id="JARAOO010000007">
    <property type="protein sequence ID" value="KAJ7961405.1"/>
    <property type="molecule type" value="Genomic_DNA"/>
</dbReference>
<reference evidence="1" key="1">
    <citation type="journal article" date="2023" name="Science">
        <title>Elucidation of the pathway for biosynthesis of saponin adjuvants from the soapbark tree.</title>
        <authorList>
            <person name="Reed J."/>
            <person name="Orme A."/>
            <person name="El-Demerdash A."/>
            <person name="Owen C."/>
            <person name="Martin L.B.B."/>
            <person name="Misra R.C."/>
            <person name="Kikuchi S."/>
            <person name="Rejzek M."/>
            <person name="Martin A.C."/>
            <person name="Harkess A."/>
            <person name="Leebens-Mack J."/>
            <person name="Louveau T."/>
            <person name="Stephenson M.J."/>
            <person name="Osbourn A."/>
        </authorList>
    </citation>
    <scope>NUCLEOTIDE SEQUENCE</scope>
    <source>
        <strain evidence="1">S10</strain>
    </source>
</reference>
<evidence type="ECO:0000313" key="2">
    <source>
        <dbReference type="Proteomes" id="UP001163823"/>
    </source>
</evidence>
<evidence type="ECO:0000313" key="1">
    <source>
        <dbReference type="EMBL" id="KAJ7961405.1"/>
    </source>
</evidence>
<comment type="caution">
    <text evidence="1">The sequence shown here is derived from an EMBL/GenBank/DDBJ whole genome shotgun (WGS) entry which is preliminary data.</text>
</comment>
<gene>
    <name evidence="1" type="ORF">O6P43_016756</name>
</gene>